<dbReference type="PANTHER" id="PTHR45815:SF3">
    <property type="entry name" value="PROTEIN DISULFIDE-ISOMERASE A6"/>
    <property type="match status" value="1"/>
</dbReference>
<feature type="region of interest" description="Disordered" evidence="7">
    <location>
        <begin position="287"/>
        <end position="310"/>
    </location>
</feature>
<evidence type="ECO:0000256" key="5">
    <source>
        <dbReference type="ARBA" id="ARBA00023235"/>
    </source>
</evidence>
<keyword evidence="10" id="KW-1185">Reference proteome</keyword>
<evidence type="ECO:0000256" key="1">
    <source>
        <dbReference type="ARBA" id="ARBA00001182"/>
    </source>
</evidence>
<dbReference type="InterPro" id="IPR036249">
    <property type="entry name" value="Thioredoxin-like_sf"/>
</dbReference>
<evidence type="ECO:0000256" key="7">
    <source>
        <dbReference type="SAM" id="MobiDB-lite"/>
    </source>
</evidence>
<comment type="subcellular location">
    <subcellularLocation>
        <location evidence="2">Endoplasmic reticulum lumen</location>
    </subcellularLocation>
</comment>
<organism evidence="9 10">
    <name type="scientific">Olpidium bornovanus</name>
    <dbReference type="NCBI Taxonomy" id="278681"/>
    <lineage>
        <taxon>Eukaryota</taxon>
        <taxon>Fungi</taxon>
        <taxon>Fungi incertae sedis</taxon>
        <taxon>Olpidiomycota</taxon>
        <taxon>Olpidiomycotina</taxon>
        <taxon>Olpidiomycetes</taxon>
        <taxon>Olpidiales</taxon>
        <taxon>Olpidiaceae</taxon>
        <taxon>Olpidium</taxon>
    </lineage>
</organism>
<dbReference type="SUPFAM" id="SSF52833">
    <property type="entry name" value="Thioredoxin-like"/>
    <property type="match status" value="2"/>
</dbReference>
<dbReference type="GO" id="GO:0003756">
    <property type="term" value="F:protein disulfide isomerase activity"/>
    <property type="evidence" value="ECO:0007669"/>
    <property type="project" value="UniProtKB-EC"/>
</dbReference>
<dbReference type="EC" id="5.3.4.1" evidence="3"/>
<protein>
    <recommendedName>
        <fullName evidence="3">protein disulfide-isomerase</fullName>
        <ecNumber evidence="3">5.3.4.1</ecNumber>
    </recommendedName>
</protein>
<feature type="compositionally biased region" description="Basic and acidic residues" evidence="7">
    <location>
        <begin position="127"/>
        <end position="136"/>
    </location>
</feature>
<dbReference type="Gene3D" id="3.40.30.10">
    <property type="entry name" value="Glutaredoxin"/>
    <property type="match status" value="1"/>
</dbReference>
<dbReference type="GO" id="GO:0015035">
    <property type="term" value="F:protein-disulfide reductase activity"/>
    <property type="evidence" value="ECO:0007669"/>
    <property type="project" value="TreeGrafter"/>
</dbReference>
<evidence type="ECO:0000313" key="9">
    <source>
        <dbReference type="EMBL" id="KAG5459607.1"/>
    </source>
</evidence>
<evidence type="ECO:0000259" key="8">
    <source>
        <dbReference type="Pfam" id="PF24541"/>
    </source>
</evidence>
<comment type="catalytic activity">
    <reaction evidence="1">
        <text>Catalyzes the rearrangement of -S-S- bonds in proteins.</text>
        <dbReference type="EC" id="5.3.4.1"/>
    </reaction>
</comment>
<dbReference type="EMBL" id="JAEFCI010006556">
    <property type="protein sequence ID" value="KAG5459607.1"/>
    <property type="molecule type" value="Genomic_DNA"/>
</dbReference>
<keyword evidence="5" id="KW-0413">Isomerase</keyword>
<sequence length="310" mass="34260">LLSFSWLPRRAALAPKYKVVARNLQGKVRVGGVNCDEKSNAGLCQKYQIEALSVDFHHRMLLGEVRRPAADLEKNFGVTKFPTLLAFAKGESLPTAYDGAMDHPSLFGFLKKFALPASPPAGGKGATEGKKQKQPERNTATAAEPEPFDPSIPQIAAQEDLRSSCLDARGVCVLAFSVVEPEFEESLRAHNETLRVLSSVKQDLHSTGSMSQFRFYWIDALTEYKLADDFRLSDNRPALMALNPRRSAYQPFTGAFDEEGIKRWLNDITSNRGRSFMYDLELKMAAESKKGARGSTANEGGPATIKKEEL</sequence>
<dbReference type="OrthoDB" id="427280at2759"/>
<reference evidence="9 10" key="1">
    <citation type="journal article" name="Sci. Rep.">
        <title>Genome-scale phylogenetic analyses confirm Olpidium as the closest living zoosporic fungus to the non-flagellated, terrestrial fungi.</title>
        <authorList>
            <person name="Chang Y."/>
            <person name="Rochon D."/>
            <person name="Sekimoto S."/>
            <person name="Wang Y."/>
            <person name="Chovatia M."/>
            <person name="Sandor L."/>
            <person name="Salamov A."/>
            <person name="Grigoriev I.V."/>
            <person name="Stajich J.E."/>
            <person name="Spatafora J.W."/>
        </authorList>
    </citation>
    <scope>NUCLEOTIDE SEQUENCE [LARGE SCALE GENOMIC DNA]</scope>
    <source>
        <strain evidence="9">S191</strain>
    </source>
</reference>
<evidence type="ECO:0000256" key="3">
    <source>
        <dbReference type="ARBA" id="ARBA00012723"/>
    </source>
</evidence>
<dbReference type="Proteomes" id="UP000673691">
    <property type="component" value="Unassembled WGS sequence"/>
</dbReference>
<accession>A0A8H8DJ09</accession>
<dbReference type="PANTHER" id="PTHR45815">
    <property type="entry name" value="PROTEIN DISULFIDE-ISOMERASE A6"/>
    <property type="match status" value="1"/>
</dbReference>
<comment type="caution">
    <text evidence="9">The sequence shown here is derived from an EMBL/GenBank/DDBJ whole genome shotgun (WGS) entry which is preliminary data.</text>
</comment>
<feature type="non-terminal residue" evidence="9">
    <location>
        <position position="1"/>
    </location>
</feature>
<proteinExistence type="predicted"/>
<gene>
    <name evidence="9" type="ORF">BJ554DRAFT_8450</name>
</gene>
<evidence type="ECO:0000256" key="6">
    <source>
        <dbReference type="ARBA" id="ARBA00023284"/>
    </source>
</evidence>
<evidence type="ECO:0000256" key="2">
    <source>
        <dbReference type="ARBA" id="ARBA00004319"/>
    </source>
</evidence>
<keyword evidence="4" id="KW-1015">Disulfide bond</keyword>
<dbReference type="AlphaFoldDB" id="A0A8H8DJ09"/>
<dbReference type="CDD" id="cd02961">
    <property type="entry name" value="PDI_a_family"/>
    <property type="match status" value="1"/>
</dbReference>
<evidence type="ECO:0000313" key="10">
    <source>
        <dbReference type="Proteomes" id="UP000673691"/>
    </source>
</evidence>
<dbReference type="GO" id="GO:0005788">
    <property type="term" value="C:endoplasmic reticulum lumen"/>
    <property type="evidence" value="ECO:0007669"/>
    <property type="project" value="UniProtKB-SubCell"/>
</dbReference>
<keyword evidence="6" id="KW-0676">Redox-active center</keyword>
<dbReference type="InterPro" id="IPR057305">
    <property type="entry name" value="Thioredox_PDIA6_C"/>
</dbReference>
<dbReference type="Pfam" id="PF24541">
    <property type="entry name" value="Thioredox_PDIA6_C"/>
    <property type="match status" value="1"/>
</dbReference>
<name>A0A8H8DJ09_9FUNG</name>
<evidence type="ECO:0000256" key="4">
    <source>
        <dbReference type="ARBA" id="ARBA00023157"/>
    </source>
</evidence>
<feature type="region of interest" description="Disordered" evidence="7">
    <location>
        <begin position="120"/>
        <end position="150"/>
    </location>
</feature>
<feature type="domain" description="PDIA6-like C-terminal thioredoxin-like" evidence="8">
    <location>
        <begin position="143"/>
        <end position="273"/>
    </location>
</feature>
<dbReference type="GO" id="GO:0034976">
    <property type="term" value="P:response to endoplasmic reticulum stress"/>
    <property type="evidence" value="ECO:0007669"/>
    <property type="project" value="TreeGrafter"/>
</dbReference>